<keyword evidence="3" id="KW-1185">Reference proteome</keyword>
<organism evidence="2 3">
    <name type="scientific">Zophobas morio</name>
    <dbReference type="NCBI Taxonomy" id="2755281"/>
    <lineage>
        <taxon>Eukaryota</taxon>
        <taxon>Metazoa</taxon>
        <taxon>Ecdysozoa</taxon>
        <taxon>Arthropoda</taxon>
        <taxon>Hexapoda</taxon>
        <taxon>Insecta</taxon>
        <taxon>Pterygota</taxon>
        <taxon>Neoptera</taxon>
        <taxon>Endopterygota</taxon>
        <taxon>Coleoptera</taxon>
        <taxon>Polyphaga</taxon>
        <taxon>Cucujiformia</taxon>
        <taxon>Tenebrionidae</taxon>
        <taxon>Zophobas</taxon>
    </lineage>
</organism>
<dbReference type="AlphaFoldDB" id="A0AA38MIJ2"/>
<comment type="caution">
    <text evidence="2">The sequence shown here is derived from an EMBL/GenBank/DDBJ whole genome shotgun (WGS) entry which is preliminary data.</text>
</comment>
<dbReference type="EMBL" id="JALNTZ010000003">
    <property type="protein sequence ID" value="KAJ3657459.1"/>
    <property type="molecule type" value="Genomic_DNA"/>
</dbReference>
<proteinExistence type="predicted"/>
<sequence>MPHLGVSFPESLDMALDEQQKLLNTGNCESRVVEMNEFCGTRFQGGRSQLSVTIVEVGGTPQPSPLSDRSSQQLLETPLDTGQLRPKYSLKTRPLQGPSRSKHVAGVFNKIHEGSSPYALGARRFDTAYIFGWFCSPQHHLLPRPQRRLLAHREPAEMGRSRPLRLPPAPEDRRQGHIPGASLQFPGASRQLEMLRLSHRRVSVFLALFPAPPRIRRVVKSTIDDRMNSRNCVKSPDRCFRK</sequence>
<evidence type="ECO:0000313" key="2">
    <source>
        <dbReference type="EMBL" id="KAJ3657459.1"/>
    </source>
</evidence>
<gene>
    <name evidence="2" type="ORF">Zmor_009260</name>
</gene>
<feature type="region of interest" description="Disordered" evidence="1">
    <location>
        <begin position="153"/>
        <end position="183"/>
    </location>
</feature>
<reference evidence="2" key="1">
    <citation type="journal article" date="2023" name="G3 (Bethesda)">
        <title>Whole genome assemblies of Zophobas morio and Tenebrio molitor.</title>
        <authorList>
            <person name="Kaur S."/>
            <person name="Stinson S.A."/>
            <person name="diCenzo G.C."/>
        </authorList>
    </citation>
    <scope>NUCLEOTIDE SEQUENCE</scope>
    <source>
        <strain evidence="2">QUZm001</strain>
    </source>
</reference>
<name>A0AA38MIJ2_9CUCU</name>
<dbReference type="Proteomes" id="UP001168821">
    <property type="component" value="Unassembled WGS sequence"/>
</dbReference>
<protein>
    <submittedName>
        <fullName evidence="2">Uncharacterized protein</fullName>
    </submittedName>
</protein>
<accession>A0AA38MIJ2</accession>
<evidence type="ECO:0000256" key="1">
    <source>
        <dbReference type="SAM" id="MobiDB-lite"/>
    </source>
</evidence>
<evidence type="ECO:0000313" key="3">
    <source>
        <dbReference type="Proteomes" id="UP001168821"/>
    </source>
</evidence>